<gene>
    <name evidence="1" type="ORF">HUE88_04405</name>
</gene>
<dbReference type="RefSeq" id="WP_194371450.1">
    <property type="nucleotide sequence ID" value="NZ_CP054492.1"/>
</dbReference>
<dbReference type="KEGG" id="sbal:HUE88_04405"/>
<keyword evidence="2" id="KW-1185">Reference proteome</keyword>
<reference evidence="1 2" key="1">
    <citation type="submission" date="2020-05" db="EMBL/GenBank/DDBJ databases">
        <title>Sulfurimonas marisnigri, sp. nov., and Sulfurimonas baltica, sp. nov., manganese oxide reducing chemolithoautotrophs of the class Epsilonproteobacteria isolated from the pelagic redoxclines of the Black and Baltic Seas and emended description of the genus Sulfurimonas.</title>
        <authorList>
            <person name="Henkel J.V."/>
            <person name="Laudan C."/>
            <person name="Werner J."/>
            <person name="Neu T."/>
            <person name="Plewe S."/>
            <person name="Sproer C."/>
            <person name="Bunk B."/>
            <person name="Schulz-Vogt H.N."/>
        </authorList>
    </citation>
    <scope>NUCLEOTIDE SEQUENCE [LARGE SCALE GENOMIC DNA]</scope>
    <source>
        <strain evidence="1 2">GD2</strain>
    </source>
</reference>
<name>A0A7S7RNV4_9BACT</name>
<dbReference type="EMBL" id="CP054492">
    <property type="protein sequence ID" value="QOY52934.1"/>
    <property type="molecule type" value="Genomic_DNA"/>
</dbReference>
<evidence type="ECO:0000313" key="2">
    <source>
        <dbReference type="Proteomes" id="UP000593994"/>
    </source>
</evidence>
<protein>
    <submittedName>
        <fullName evidence="1">HlyD family secretion protein</fullName>
    </submittedName>
</protein>
<proteinExistence type="predicted"/>
<dbReference type="AlphaFoldDB" id="A0A7S7RNV4"/>
<organism evidence="1 2">
    <name type="scientific">Candidatus Sulfurimonas baltica</name>
    <dbReference type="NCBI Taxonomy" id="2740404"/>
    <lineage>
        <taxon>Bacteria</taxon>
        <taxon>Pseudomonadati</taxon>
        <taxon>Campylobacterota</taxon>
        <taxon>Epsilonproteobacteria</taxon>
        <taxon>Campylobacterales</taxon>
        <taxon>Sulfurimonadaceae</taxon>
        <taxon>Sulfurimonas</taxon>
    </lineage>
</organism>
<sequence length="265" mass="30226">MKIIIIMLFVFDILFAKVYYAKVEPFEIRNISSNVLGLVLYADESQIGSNLSSKPYIVIDDELDVKELNYLEDKLGSLREIVKVNEDILKNLIESSDKKRENYKKVVALKFKASVEKDREFYDLIASENLNLNTQKEINNLKIQIVDVKLRKAQLQRSIKDKNLSADGFVLYEMLVKPGQVVGISTPLAKVADTSRAVLTVYLDEPDILNAKEKVLYIDGEKTSYKISRLLNIADSKNISKYMAQIVIKPPELFSKLVKVELKSE</sequence>
<dbReference type="Proteomes" id="UP000593994">
    <property type="component" value="Chromosome"/>
</dbReference>
<accession>A0A7S7RNV4</accession>
<evidence type="ECO:0000313" key="1">
    <source>
        <dbReference type="EMBL" id="QOY52934.1"/>
    </source>
</evidence>